<dbReference type="PROSITE" id="PS51755">
    <property type="entry name" value="OMPR_PHOB"/>
    <property type="match status" value="1"/>
</dbReference>
<dbReference type="CDD" id="cd17574">
    <property type="entry name" value="REC_OmpR"/>
    <property type="match status" value="1"/>
</dbReference>
<dbReference type="InterPro" id="IPR016032">
    <property type="entry name" value="Sig_transdc_resp-reg_C-effctor"/>
</dbReference>
<name>A0A7C9PPD6_9MICO</name>
<keyword evidence="1 3" id="KW-0238">DNA-binding</keyword>
<feature type="modified residue" description="4-aspartylphosphate" evidence="2">
    <location>
        <position position="55"/>
    </location>
</feature>
<dbReference type="PANTHER" id="PTHR48111">
    <property type="entry name" value="REGULATOR OF RPOS"/>
    <property type="match status" value="1"/>
</dbReference>
<dbReference type="InterPro" id="IPR011006">
    <property type="entry name" value="CheY-like_superfamily"/>
</dbReference>
<feature type="domain" description="Response regulatory" evidence="5">
    <location>
        <begin position="6"/>
        <end position="119"/>
    </location>
</feature>
<evidence type="ECO:0000256" key="4">
    <source>
        <dbReference type="SAM" id="MobiDB-lite"/>
    </source>
</evidence>
<keyword evidence="8" id="KW-1185">Reference proteome</keyword>
<dbReference type="GO" id="GO:0000976">
    <property type="term" value="F:transcription cis-regulatory region binding"/>
    <property type="evidence" value="ECO:0007669"/>
    <property type="project" value="TreeGrafter"/>
</dbReference>
<evidence type="ECO:0000313" key="7">
    <source>
        <dbReference type="EMBL" id="NEM92069.1"/>
    </source>
</evidence>
<dbReference type="SMART" id="SM00448">
    <property type="entry name" value="REC"/>
    <property type="match status" value="1"/>
</dbReference>
<dbReference type="AlphaFoldDB" id="A0A7C9PPD6"/>
<dbReference type="GO" id="GO:0032993">
    <property type="term" value="C:protein-DNA complex"/>
    <property type="evidence" value="ECO:0007669"/>
    <property type="project" value="TreeGrafter"/>
</dbReference>
<dbReference type="Proteomes" id="UP000479756">
    <property type="component" value="Unassembled WGS sequence"/>
</dbReference>
<dbReference type="GO" id="GO:0005829">
    <property type="term" value="C:cytosol"/>
    <property type="evidence" value="ECO:0007669"/>
    <property type="project" value="TreeGrafter"/>
</dbReference>
<dbReference type="Gene3D" id="3.40.50.2300">
    <property type="match status" value="1"/>
</dbReference>
<dbReference type="PROSITE" id="PS50110">
    <property type="entry name" value="RESPONSE_REGULATORY"/>
    <property type="match status" value="1"/>
</dbReference>
<gene>
    <name evidence="7" type="ORF">G3T37_11965</name>
</gene>
<comment type="caution">
    <text evidence="7">The sequence shown here is derived from an EMBL/GenBank/DDBJ whole genome shotgun (WGS) entry which is preliminary data.</text>
</comment>
<reference evidence="7 8" key="1">
    <citation type="journal article" date="2014" name="Int. J. Syst. Evol. Microbiol.">
        <title>Description of Galbitalea soli gen. nov., sp. nov., and Frondihabitans sucicola sp. nov.</title>
        <authorList>
            <person name="Kim S.J."/>
            <person name="Lim J.M."/>
            <person name="Ahn J.H."/>
            <person name="Weon H.Y."/>
            <person name="Hamada M."/>
            <person name="Suzuki K."/>
            <person name="Ahn T.Y."/>
            <person name="Kwon S.W."/>
        </authorList>
    </citation>
    <scope>NUCLEOTIDE SEQUENCE [LARGE SCALE GENOMIC DNA]</scope>
    <source>
        <strain evidence="7 8">NBRC 108727</strain>
    </source>
</reference>
<dbReference type="EMBL" id="JAAGWZ010000003">
    <property type="protein sequence ID" value="NEM92069.1"/>
    <property type="molecule type" value="Genomic_DNA"/>
</dbReference>
<dbReference type="InterPro" id="IPR036388">
    <property type="entry name" value="WH-like_DNA-bd_sf"/>
</dbReference>
<dbReference type="Gene3D" id="6.10.250.690">
    <property type="match status" value="1"/>
</dbReference>
<evidence type="ECO:0000259" key="6">
    <source>
        <dbReference type="PROSITE" id="PS51755"/>
    </source>
</evidence>
<dbReference type="Gene3D" id="1.10.10.10">
    <property type="entry name" value="Winged helix-like DNA-binding domain superfamily/Winged helix DNA-binding domain"/>
    <property type="match status" value="1"/>
</dbReference>
<organism evidence="7 8">
    <name type="scientific">Galbitalea soli</name>
    <dbReference type="NCBI Taxonomy" id="1268042"/>
    <lineage>
        <taxon>Bacteria</taxon>
        <taxon>Bacillati</taxon>
        <taxon>Actinomycetota</taxon>
        <taxon>Actinomycetes</taxon>
        <taxon>Micrococcales</taxon>
        <taxon>Microbacteriaceae</taxon>
        <taxon>Galbitalea</taxon>
    </lineage>
</organism>
<evidence type="ECO:0000256" key="2">
    <source>
        <dbReference type="PROSITE-ProRule" id="PRU00169"/>
    </source>
</evidence>
<evidence type="ECO:0000259" key="5">
    <source>
        <dbReference type="PROSITE" id="PS50110"/>
    </source>
</evidence>
<dbReference type="InterPro" id="IPR001789">
    <property type="entry name" value="Sig_transdc_resp-reg_receiver"/>
</dbReference>
<dbReference type="InterPro" id="IPR039420">
    <property type="entry name" value="WalR-like"/>
</dbReference>
<dbReference type="SUPFAM" id="SSF52172">
    <property type="entry name" value="CheY-like"/>
    <property type="match status" value="1"/>
</dbReference>
<proteinExistence type="predicted"/>
<protein>
    <submittedName>
        <fullName evidence="7">Response regulator transcription factor</fullName>
    </submittedName>
</protein>
<dbReference type="GO" id="GO:0000156">
    <property type="term" value="F:phosphorelay response regulator activity"/>
    <property type="evidence" value="ECO:0007669"/>
    <property type="project" value="TreeGrafter"/>
</dbReference>
<dbReference type="CDD" id="cd00383">
    <property type="entry name" value="trans_reg_C"/>
    <property type="match status" value="1"/>
</dbReference>
<evidence type="ECO:0000256" key="3">
    <source>
        <dbReference type="PROSITE-ProRule" id="PRU01091"/>
    </source>
</evidence>
<feature type="compositionally biased region" description="Basic and acidic residues" evidence="4">
    <location>
        <begin position="243"/>
        <end position="252"/>
    </location>
</feature>
<feature type="compositionally biased region" description="Low complexity" evidence="4">
    <location>
        <begin position="220"/>
        <end position="235"/>
    </location>
</feature>
<dbReference type="GO" id="GO:0006355">
    <property type="term" value="P:regulation of DNA-templated transcription"/>
    <property type="evidence" value="ECO:0007669"/>
    <property type="project" value="InterPro"/>
</dbReference>
<sequence length="252" mass="27591">MDRPTTLLLVEDDRNIIDLVQSNLLIRGFEVVTSRDGSNVLELLAVHQPDVALVDLMLPGVNGFDVCRALRERDSLGIIVVSARGAETDKVRALNLGADDYLTKPFGIDELLARINATLRRSRPSLADVNRDQPMMRIGDVTIDFQSQLVMKQGSQVKLTPTEWALLRELAQPAGALHTHAALLRKVWGPGYAANTEYVRVYIGRLRAKLESAASACRSATTSSTAASRPGSTTSDFSSPDSALEHFRSKEH</sequence>
<dbReference type="SUPFAM" id="SSF46894">
    <property type="entry name" value="C-terminal effector domain of the bipartite response regulators"/>
    <property type="match status" value="1"/>
</dbReference>
<accession>A0A7C9PPD6</accession>
<dbReference type="Pfam" id="PF00072">
    <property type="entry name" value="Response_reg"/>
    <property type="match status" value="1"/>
</dbReference>
<feature type="region of interest" description="Disordered" evidence="4">
    <location>
        <begin position="220"/>
        <end position="252"/>
    </location>
</feature>
<dbReference type="SMART" id="SM00862">
    <property type="entry name" value="Trans_reg_C"/>
    <property type="match status" value="1"/>
</dbReference>
<feature type="DNA-binding region" description="OmpR/PhoB-type" evidence="3">
    <location>
        <begin position="133"/>
        <end position="232"/>
    </location>
</feature>
<feature type="domain" description="OmpR/PhoB-type" evidence="6">
    <location>
        <begin position="133"/>
        <end position="232"/>
    </location>
</feature>
<dbReference type="Pfam" id="PF00486">
    <property type="entry name" value="Trans_reg_C"/>
    <property type="match status" value="1"/>
</dbReference>
<keyword evidence="2" id="KW-0597">Phosphoprotein</keyword>
<dbReference type="PANTHER" id="PTHR48111:SF50">
    <property type="entry name" value="KDP OPERON TRANSCRIPTIONAL REGULATORY PROTEIN KDPE"/>
    <property type="match status" value="1"/>
</dbReference>
<dbReference type="InterPro" id="IPR001867">
    <property type="entry name" value="OmpR/PhoB-type_DNA-bd"/>
</dbReference>
<evidence type="ECO:0000256" key="1">
    <source>
        <dbReference type="ARBA" id="ARBA00023125"/>
    </source>
</evidence>
<evidence type="ECO:0000313" key="8">
    <source>
        <dbReference type="Proteomes" id="UP000479756"/>
    </source>
</evidence>